<name>A0A7I8W7M9_9ANNE</name>
<protein>
    <submittedName>
        <fullName evidence="5">DgyrCDS12573</fullName>
    </submittedName>
</protein>
<dbReference type="GO" id="GO:0005509">
    <property type="term" value="F:calcium ion binding"/>
    <property type="evidence" value="ECO:0007669"/>
    <property type="project" value="InterPro"/>
</dbReference>
<feature type="domain" description="EF-hand" evidence="4">
    <location>
        <begin position="84"/>
        <end position="119"/>
    </location>
</feature>
<evidence type="ECO:0000256" key="1">
    <source>
        <dbReference type="ARBA" id="ARBA00022723"/>
    </source>
</evidence>
<dbReference type="PROSITE" id="PS00018">
    <property type="entry name" value="EF_HAND_1"/>
    <property type="match status" value="1"/>
</dbReference>
<evidence type="ECO:0000313" key="5">
    <source>
        <dbReference type="EMBL" id="CAD5124281.1"/>
    </source>
</evidence>
<keyword evidence="3" id="KW-0106">Calcium</keyword>
<dbReference type="Proteomes" id="UP000549394">
    <property type="component" value="Unassembled WGS sequence"/>
</dbReference>
<evidence type="ECO:0000259" key="4">
    <source>
        <dbReference type="PROSITE" id="PS50222"/>
    </source>
</evidence>
<dbReference type="InterPro" id="IPR011992">
    <property type="entry name" value="EF-hand-dom_pair"/>
</dbReference>
<dbReference type="AlphaFoldDB" id="A0A7I8W7M9"/>
<sequence length="152" mass="18040">MTDDFIIDRLFRVIDIRYDLDLSEREFIKGLHILLRGTFDQQMNFCYKVYDLSGIKMIRREEIYQLLKGCMNACQEEDIHPQEAVRDLVDIILKMLDIDKDGIISIEDFRKACQQNKLLMESLGFCLVADREKLAYDRILRMQIPKEISKIN</sequence>
<organism evidence="5 6">
    <name type="scientific">Dimorphilus gyrociliatus</name>
    <dbReference type="NCBI Taxonomy" id="2664684"/>
    <lineage>
        <taxon>Eukaryota</taxon>
        <taxon>Metazoa</taxon>
        <taxon>Spiralia</taxon>
        <taxon>Lophotrochozoa</taxon>
        <taxon>Annelida</taxon>
        <taxon>Polychaeta</taxon>
        <taxon>Polychaeta incertae sedis</taxon>
        <taxon>Dinophilidae</taxon>
        <taxon>Dimorphilus</taxon>
    </lineage>
</organism>
<evidence type="ECO:0000313" key="6">
    <source>
        <dbReference type="Proteomes" id="UP000549394"/>
    </source>
</evidence>
<keyword evidence="2" id="KW-0677">Repeat</keyword>
<dbReference type="InterPro" id="IPR028846">
    <property type="entry name" value="Recoverin"/>
</dbReference>
<dbReference type="PRINTS" id="PR00450">
    <property type="entry name" value="RECOVERIN"/>
</dbReference>
<dbReference type="InterPro" id="IPR002048">
    <property type="entry name" value="EF_hand_dom"/>
</dbReference>
<dbReference type="Pfam" id="PF13499">
    <property type="entry name" value="EF-hand_7"/>
    <property type="match status" value="1"/>
</dbReference>
<comment type="caution">
    <text evidence="5">The sequence shown here is derived from an EMBL/GenBank/DDBJ whole genome shotgun (WGS) entry which is preliminary data.</text>
</comment>
<accession>A0A7I8W7M9</accession>
<dbReference type="PANTHER" id="PTHR23055">
    <property type="entry name" value="CALCIUM BINDING PROTEINS"/>
    <property type="match status" value="1"/>
</dbReference>
<gene>
    <name evidence="5" type="ORF">DGYR_LOCUS11851</name>
</gene>
<proteinExistence type="predicted"/>
<reference evidence="5 6" key="1">
    <citation type="submission" date="2020-08" db="EMBL/GenBank/DDBJ databases">
        <authorList>
            <person name="Hejnol A."/>
        </authorList>
    </citation>
    <scope>NUCLEOTIDE SEQUENCE [LARGE SCALE GENOMIC DNA]</scope>
</reference>
<dbReference type="OrthoDB" id="191686at2759"/>
<evidence type="ECO:0000256" key="2">
    <source>
        <dbReference type="ARBA" id="ARBA00022737"/>
    </source>
</evidence>
<keyword evidence="1" id="KW-0479">Metal-binding</keyword>
<dbReference type="EMBL" id="CAJFCJ010000020">
    <property type="protein sequence ID" value="CAD5124281.1"/>
    <property type="molecule type" value="Genomic_DNA"/>
</dbReference>
<dbReference type="Gene3D" id="1.10.238.10">
    <property type="entry name" value="EF-hand"/>
    <property type="match status" value="1"/>
</dbReference>
<keyword evidence="6" id="KW-1185">Reference proteome</keyword>
<dbReference type="SUPFAM" id="SSF47473">
    <property type="entry name" value="EF-hand"/>
    <property type="match status" value="1"/>
</dbReference>
<dbReference type="InterPro" id="IPR018247">
    <property type="entry name" value="EF_Hand_1_Ca_BS"/>
</dbReference>
<dbReference type="PROSITE" id="PS50222">
    <property type="entry name" value="EF_HAND_2"/>
    <property type="match status" value="1"/>
</dbReference>
<dbReference type="PANTHER" id="PTHR23055:SF60">
    <property type="entry name" value="CALAXIN"/>
    <property type="match status" value="1"/>
</dbReference>
<evidence type="ECO:0000256" key="3">
    <source>
        <dbReference type="ARBA" id="ARBA00022837"/>
    </source>
</evidence>